<feature type="region of interest" description="Disordered" evidence="4">
    <location>
        <begin position="380"/>
        <end position="421"/>
    </location>
</feature>
<organism evidence="5 6">
    <name type="scientific">Xylona heveae (strain CBS 132557 / TC161)</name>
    <dbReference type="NCBI Taxonomy" id="1328760"/>
    <lineage>
        <taxon>Eukaryota</taxon>
        <taxon>Fungi</taxon>
        <taxon>Dikarya</taxon>
        <taxon>Ascomycota</taxon>
        <taxon>Pezizomycotina</taxon>
        <taxon>Xylonomycetes</taxon>
        <taxon>Xylonales</taxon>
        <taxon>Xylonaceae</taxon>
        <taxon>Xylona</taxon>
    </lineage>
</organism>
<evidence type="ECO:0000256" key="1">
    <source>
        <dbReference type="ARBA" id="ARBA00012796"/>
    </source>
</evidence>
<dbReference type="PROSITE" id="PS51620">
    <property type="entry name" value="SAM_TRM61"/>
    <property type="match status" value="1"/>
</dbReference>
<dbReference type="SUPFAM" id="SSF53335">
    <property type="entry name" value="S-adenosyl-L-methionine-dependent methyltransferases"/>
    <property type="match status" value="1"/>
</dbReference>
<dbReference type="InterPro" id="IPR014816">
    <property type="entry name" value="tRNA_MeTrfase_Gcd14"/>
</dbReference>
<keyword evidence="5" id="KW-0489">Methyltransferase</keyword>
<sequence length="450" mass="49267">MKPTGLSIWRALRAQAFDFPVCHSCRRWIATGRLRVTENDTVLLRRKDDLNAGPIFTGPLTRGKKVQSHTGNIGHDEIIGKEIRDVVRTSRGKEYRIYQPTLAEYVTLTPRIVTPIYPADANLIVSLLDIHVTPPEPGTEDEAGPLEILEAGTGHGALTLHLARAISAANGRSPKIPPLSAQAINKVVSKDHVQDPIEDADASNDALEGTSSEEVARASPEEEAYEQWKRARSAIIHTVDASAERSAHAERIVRGFRHGIYAGNVDYHVGDASQWIKEQFQTRHASSGEEPGKAEPFLSHVILDLPGTHHHLDTVSQALRVNGALAVFNPSITQITSCVQKIRQQRLPLVLEQVVELGAGSTGGREWDVRAVRPRVLDRMQAQPASDSSDGESTANGQSPNEAQETEKPQTTDSREDGWEMVCRPKVGARVVGGGFLAIWKRMKPTLTGE</sequence>
<dbReference type="AlphaFoldDB" id="A0A165IKD3"/>
<dbReference type="OrthoDB" id="5585464at2759"/>
<dbReference type="Proteomes" id="UP000076632">
    <property type="component" value="Unassembled WGS sequence"/>
</dbReference>
<gene>
    <name evidence="5" type="ORF">L228DRAFT_243795</name>
</gene>
<dbReference type="PANTHER" id="PTHR12133:SF1">
    <property type="entry name" value="TRNA (ADENINE(58)-N(1))-METHYLTRANSFERASE, MITOCHONDRIAL"/>
    <property type="match status" value="1"/>
</dbReference>
<accession>A0A165IKD3</accession>
<dbReference type="Gene3D" id="3.10.330.20">
    <property type="match status" value="1"/>
</dbReference>
<keyword evidence="6" id="KW-1185">Reference proteome</keyword>
<evidence type="ECO:0000256" key="4">
    <source>
        <dbReference type="SAM" id="MobiDB-lite"/>
    </source>
</evidence>
<dbReference type="Gene3D" id="3.40.50.150">
    <property type="entry name" value="Vaccinia Virus protein VP39"/>
    <property type="match status" value="1"/>
</dbReference>
<dbReference type="GeneID" id="28896905"/>
<reference evidence="5 6" key="1">
    <citation type="journal article" date="2016" name="Fungal Biol.">
        <title>The genome of Xylona heveae provides a window into fungal endophytism.</title>
        <authorList>
            <person name="Gazis R."/>
            <person name="Kuo A."/>
            <person name="Riley R."/>
            <person name="LaButti K."/>
            <person name="Lipzen A."/>
            <person name="Lin J."/>
            <person name="Amirebrahimi M."/>
            <person name="Hesse C.N."/>
            <person name="Spatafora J.W."/>
            <person name="Henrissat B."/>
            <person name="Hainaut M."/>
            <person name="Grigoriev I.V."/>
            <person name="Hibbett D.S."/>
        </authorList>
    </citation>
    <scope>NUCLEOTIDE SEQUENCE [LARGE SCALE GENOMIC DNA]</scope>
    <source>
        <strain evidence="5 6">TC161</strain>
    </source>
</reference>
<dbReference type="RefSeq" id="XP_018190575.1">
    <property type="nucleotide sequence ID" value="XM_018331768.1"/>
</dbReference>
<evidence type="ECO:0000256" key="2">
    <source>
        <dbReference type="ARBA" id="ARBA00015963"/>
    </source>
</evidence>
<dbReference type="EMBL" id="KV407455">
    <property type="protein sequence ID" value="KZF25020.1"/>
    <property type="molecule type" value="Genomic_DNA"/>
</dbReference>
<feature type="region of interest" description="Disordered" evidence="4">
    <location>
        <begin position="201"/>
        <end position="221"/>
    </location>
</feature>
<protein>
    <recommendedName>
        <fullName evidence="2">tRNA (adenine(58)-N(1))-methyltransferase catalytic subunit TRM61</fullName>
        <ecNumber evidence="1">2.1.1.220</ecNumber>
    </recommendedName>
    <alternativeName>
        <fullName evidence="3">tRNA(m1A58)-methyltransferase subunit TRM61</fullName>
    </alternativeName>
</protein>
<dbReference type="GO" id="GO:0031515">
    <property type="term" value="C:tRNA (m1A) methyltransferase complex"/>
    <property type="evidence" value="ECO:0007669"/>
    <property type="project" value="InterPro"/>
</dbReference>
<name>A0A165IKD3_XYLHT</name>
<evidence type="ECO:0000256" key="3">
    <source>
        <dbReference type="ARBA" id="ARBA00033309"/>
    </source>
</evidence>
<proteinExistence type="predicted"/>
<dbReference type="OMA" id="FYVGHVE"/>
<dbReference type="PANTHER" id="PTHR12133">
    <property type="entry name" value="TRNA (ADENINE(58)-N(1))-METHYLTRANSFERASE"/>
    <property type="match status" value="1"/>
</dbReference>
<evidence type="ECO:0000313" key="5">
    <source>
        <dbReference type="EMBL" id="KZF25020.1"/>
    </source>
</evidence>
<keyword evidence="5" id="KW-0808">Transferase</keyword>
<evidence type="ECO:0000313" key="6">
    <source>
        <dbReference type="Proteomes" id="UP000076632"/>
    </source>
</evidence>
<dbReference type="InterPro" id="IPR029063">
    <property type="entry name" value="SAM-dependent_MTases_sf"/>
</dbReference>
<dbReference type="EC" id="2.1.1.220" evidence="1"/>
<dbReference type="STRING" id="1328760.A0A165IKD3"/>
<feature type="compositionally biased region" description="Basic and acidic residues" evidence="4">
    <location>
        <begin position="405"/>
        <end position="418"/>
    </location>
</feature>
<dbReference type="GO" id="GO:0005739">
    <property type="term" value="C:mitochondrion"/>
    <property type="evidence" value="ECO:0007669"/>
    <property type="project" value="TreeGrafter"/>
</dbReference>
<feature type="compositionally biased region" description="Polar residues" evidence="4">
    <location>
        <begin position="383"/>
        <end position="403"/>
    </location>
</feature>
<dbReference type="GO" id="GO:0160107">
    <property type="term" value="F:tRNA (adenine(58)-N1)-methyltransferase activity"/>
    <property type="evidence" value="ECO:0007669"/>
    <property type="project" value="UniProtKB-EC"/>
</dbReference>
<dbReference type="GO" id="GO:0030488">
    <property type="term" value="P:tRNA methylation"/>
    <property type="evidence" value="ECO:0007669"/>
    <property type="project" value="InterPro"/>
</dbReference>
<dbReference type="InParanoid" id="A0A165IKD3"/>